<reference evidence="3 4" key="1">
    <citation type="submission" date="2016-07" db="EMBL/GenBank/DDBJ databases">
        <title>Pervasive Adenine N6-methylation of Active Genes in Fungi.</title>
        <authorList>
            <consortium name="DOE Joint Genome Institute"/>
            <person name="Mondo S.J."/>
            <person name="Dannebaum R.O."/>
            <person name="Kuo R.C."/>
            <person name="Labutti K."/>
            <person name="Haridas S."/>
            <person name="Kuo A."/>
            <person name="Salamov A."/>
            <person name="Ahrendt S.R."/>
            <person name="Lipzen A."/>
            <person name="Sullivan W."/>
            <person name="Andreopoulos W.B."/>
            <person name="Clum A."/>
            <person name="Lindquist E."/>
            <person name="Daum C."/>
            <person name="Ramamoorthy G.K."/>
            <person name="Gryganskyi A."/>
            <person name="Culley D."/>
            <person name="Magnuson J.K."/>
            <person name="James T.Y."/>
            <person name="O'Malley M.A."/>
            <person name="Stajich J.E."/>
            <person name="Spatafora J.W."/>
            <person name="Visel A."/>
            <person name="Grigoriev I.V."/>
        </authorList>
    </citation>
    <scope>NUCLEOTIDE SEQUENCE [LARGE SCALE GENOMIC DNA]</scope>
    <source>
        <strain evidence="3 4">CBS 115471</strain>
    </source>
</reference>
<keyword evidence="3" id="KW-0418">Kinase</keyword>
<name>A0A1Y1YR89_9PLEO</name>
<dbReference type="InterPro" id="IPR011009">
    <property type="entry name" value="Kinase-like_dom_sf"/>
</dbReference>
<protein>
    <submittedName>
        <fullName evidence="3">Kinase-like domain-containing protein</fullName>
    </submittedName>
</protein>
<evidence type="ECO:0000313" key="3">
    <source>
        <dbReference type="EMBL" id="ORY00551.1"/>
    </source>
</evidence>
<keyword evidence="3" id="KW-0808">Transferase</keyword>
<dbReference type="Proteomes" id="UP000193144">
    <property type="component" value="Unassembled WGS sequence"/>
</dbReference>
<dbReference type="InterPro" id="IPR000719">
    <property type="entry name" value="Prot_kinase_dom"/>
</dbReference>
<evidence type="ECO:0000313" key="4">
    <source>
        <dbReference type="Proteomes" id="UP000193144"/>
    </source>
</evidence>
<sequence>MEAPRIQINSGESETDSDKEVDIGVLEPEGATKGENPQKQLRKNRYPRHEEEPFWSYAILRRIVTKEFVLEVLKATQQSSQQSRHQDIQLLAQIVTGSGGLHTSYVKIFAILTLLRKESCIGDFIDGKVCDDDIPLMECTTDKECKSMLSRRQTPDCALDCFSNWHIDEREGFVRWQPLLDIVYLGLDQARNIQHLKLRPGITFPWVRYDEVESGGYGRVYRAAAPSDCHEFNDVLRAIKFKNSFAVKELRKPEEKRMKKDEAHFWREVNMLKRFSGILHDHLVTLLMTWCIDNKHYFLFPWAPCDLEKYWKKKRNWSLDLQTGCIERETMCWISKQILGITEALHRIHNPTHLKLAEPKFGRHGDLKPENILWYPSTKDRKGILVIADFGLGSFNSVKSRSNIPGEGIPTTPNYRPPECDMEGGKINRLFDIWTFGCLLLELTCWALGGEKHREAFEKKRTTPYITGVQTDIFFEVQKLEDFTDYVIKRKREVTKWIRDLHNHSACTQYFHDLLDLIEDRMLLVLTPTQNRIDCSDVLKKIEVMHSQVLQGSSPYSQISCPQKRKLKADVAFRTKLNKTALGEINRDQGRNLGVHRGEVRQSKDPNQLSALGP</sequence>
<feature type="domain" description="Protein kinase" evidence="2">
    <location>
        <begin position="206"/>
        <end position="549"/>
    </location>
</feature>
<dbReference type="GO" id="GO:0005524">
    <property type="term" value="F:ATP binding"/>
    <property type="evidence" value="ECO:0007669"/>
    <property type="project" value="InterPro"/>
</dbReference>
<accession>A0A1Y1YR89</accession>
<evidence type="ECO:0000256" key="1">
    <source>
        <dbReference type="SAM" id="MobiDB-lite"/>
    </source>
</evidence>
<dbReference type="GO" id="GO:0004674">
    <property type="term" value="F:protein serine/threonine kinase activity"/>
    <property type="evidence" value="ECO:0007669"/>
    <property type="project" value="TreeGrafter"/>
</dbReference>
<dbReference type="PANTHER" id="PTHR24359">
    <property type="entry name" value="SERINE/THREONINE-PROTEIN KINASE SBK1"/>
    <property type="match status" value="1"/>
</dbReference>
<dbReference type="CDD" id="cd00180">
    <property type="entry name" value="PKc"/>
    <property type="match status" value="1"/>
</dbReference>
<dbReference type="Gene3D" id="3.30.200.20">
    <property type="entry name" value="Phosphorylase Kinase, domain 1"/>
    <property type="match status" value="1"/>
</dbReference>
<feature type="compositionally biased region" description="Basic and acidic residues" evidence="1">
    <location>
        <begin position="592"/>
        <end position="604"/>
    </location>
</feature>
<feature type="compositionally biased region" description="Polar residues" evidence="1">
    <location>
        <begin position="605"/>
        <end position="614"/>
    </location>
</feature>
<comment type="caution">
    <text evidence="3">The sequence shown here is derived from an EMBL/GenBank/DDBJ whole genome shotgun (WGS) entry which is preliminary data.</text>
</comment>
<dbReference type="STRING" id="1231657.A0A1Y1YR89"/>
<gene>
    <name evidence="3" type="ORF">BCR34DRAFT_111496</name>
</gene>
<feature type="region of interest" description="Disordered" evidence="1">
    <location>
        <begin position="1"/>
        <end position="46"/>
    </location>
</feature>
<evidence type="ECO:0000259" key="2">
    <source>
        <dbReference type="PROSITE" id="PS50011"/>
    </source>
</evidence>
<keyword evidence="4" id="KW-1185">Reference proteome</keyword>
<feature type="region of interest" description="Disordered" evidence="1">
    <location>
        <begin position="592"/>
        <end position="614"/>
    </location>
</feature>
<dbReference type="PANTHER" id="PTHR24359:SF37">
    <property type="entry name" value="PROTEIN KINASE DOMAIN-CONTAINING PROTEIN"/>
    <property type="match status" value="1"/>
</dbReference>
<dbReference type="SUPFAM" id="SSF56112">
    <property type="entry name" value="Protein kinase-like (PK-like)"/>
    <property type="match status" value="1"/>
</dbReference>
<dbReference type="OrthoDB" id="1046782at2759"/>
<dbReference type="AlphaFoldDB" id="A0A1Y1YR89"/>
<dbReference type="PROSITE" id="PS50011">
    <property type="entry name" value="PROTEIN_KINASE_DOM"/>
    <property type="match status" value="1"/>
</dbReference>
<dbReference type="SMART" id="SM00220">
    <property type="entry name" value="S_TKc"/>
    <property type="match status" value="1"/>
</dbReference>
<proteinExistence type="predicted"/>
<dbReference type="Pfam" id="PF00069">
    <property type="entry name" value="Pkinase"/>
    <property type="match status" value="1"/>
</dbReference>
<dbReference type="EMBL" id="MCFA01000182">
    <property type="protein sequence ID" value="ORY00551.1"/>
    <property type="molecule type" value="Genomic_DNA"/>
</dbReference>
<organism evidence="3 4">
    <name type="scientific">Clohesyomyces aquaticus</name>
    <dbReference type="NCBI Taxonomy" id="1231657"/>
    <lineage>
        <taxon>Eukaryota</taxon>
        <taxon>Fungi</taxon>
        <taxon>Dikarya</taxon>
        <taxon>Ascomycota</taxon>
        <taxon>Pezizomycotina</taxon>
        <taxon>Dothideomycetes</taxon>
        <taxon>Pleosporomycetidae</taxon>
        <taxon>Pleosporales</taxon>
        <taxon>Lindgomycetaceae</taxon>
        <taxon>Clohesyomyces</taxon>
    </lineage>
</organism>
<dbReference type="Gene3D" id="1.10.510.10">
    <property type="entry name" value="Transferase(Phosphotransferase) domain 1"/>
    <property type="match status" value="1"/>
</dbReference>